<dbReference type="RefSeq" id="WP_379661637.1">
    <property type="nucleotide sequence ID" value="NZ_JBHUDG010000004.1"/>
</dbReference>
<reference evidence="2" key="1">
    <citation type="journal article" date="2019" name="Int. J. Syst. Evol. Microbiol.">
        <title>The Global Catalogue of Microorganisms (GCM) 10K type strain sequencing project: providing services to taxonomists for standard genome sequencing and annotation.</title>
        <authorList>
            <consortium name="The Broad Institute Genomics Platform"/>
            <consortium name="The Broad Institute Genome Sequencing Center for Infectious Disease"/>
            <person name="Wu L."/>
            <person name="Ma J."/>
        </authorList>
    </citation>
    <scope>NUCLEOTIDE SEQUENCE [LARGE SCALE GENOMIC DNA]</scope>
    <source>
        <strain evidence="2">CCUG 53762</strain>
    </source>
</reference>
<dbReference type="EMBL" id="JBHUDG010000004">
    <property type="protein sequence ID" value="MFD1629256.1"/>
    <property type="molecule type" value="Genomic_DNA"/>
</dbReference>
<evidence type="ECO:0000313" key="1">
    <source>
        <dbReference type="EMBL" id="MFD1629256.1"/>
    </source>
</evidence>
<name>A0ABW4ICB2_9SPHI</name>
<evidence type="ECO:0000313" key="2">
    <source>
        <dbReference type="Proteomes" id="UP001597118"/>
    </source>
</evidence>
<dbReference type="Proteomes" id="UP001597118">
    <property type="component" value="Unassembled WGS sequence"/>
</dbReference>
<accession>A0ABW4ICB2</accession>
<sequence length="180" mass="20564">MDALNTNNPIALSLLLDEEIYVFDKDVHPKAIDAAPQPQEDNSVAAEQVAERGAPDFKYMGENNQYVLVIVNDPETEHLNQTDLIFLLKILAAKKLELKDIAIMNIARHDRYDFDSLRAFFACSKMLTFGINPAILNVHGLKSNIEQEHEGVKFLGTWSLRQMVNDDNKKRTYWQVLKSF</sequence>
<proteinExistence type="predicted"/>
<organism evidence="1 2">
    <name type="scientific">Pseudopedobacter beijingensis</name>
    <dbReference type="NCBI Taxonomy" id="1207056"/>
    <lineage>
        <taxon>Bacteria</taxon>
        <taxon>Pseudomonadati</taxon>
        <taxon>Bacteroidota</taxon>
        <taxon>Sphingobacteriia</taxon>
        <taxon>Sphingobacteriales</taxon>
        <taxon>Sphingobacteriaceae</taxon>
        <taxon>Pseudopedobacter</taxon>
    </lineage>
</organism>
<keyword evidence="2" id="KW-1185">Reference proteome</keyword>
<gene>
    <name evidence="1" type="ORF">ACFSAH_05160</name>
</gene>
<comment type="caution">
    <text evidence="1">The sequence shown here is derived from an EMBL/GenBank/DDBJ whole genome shotgun (WGS) entry which is preliminary data.</text>
</comment>
<protein>
    <submittedName>
        <fullName evidence="1">Uncharacterized protein</fullName>
    </submittedName>
</protein>